<dbReference type="PANTHER" id="PTHR33371:SF4">
    <property type="entry name" value="INTERMEMBRANE PHOSPHOLIPID TRANSPORT SYSTEM BINDING PROTEIN MLAD"/>
    <property type="match status" value="1"/>
</dbReference>
<dbReference type="InterPro" id="IPR003399">
    <property type="entry name" value="Mce/MlaD"/>
</dbReference>
<keyword evidence="2" id="KW-1133">Transmembrane helix</keyword>
<organism evidence="4 5">
    <name type="scientific">Hufsiella arboris</name>
    <dbReference type="NCBI Taxonomy" id="2695275"/>
    <lineage>
        <taxon>Bacteria</taxon>
        <taxon>Pseudomonadati</taxon>
        <taxon>Bacteroidota</taxon>
        <taxon>Sphingobacteriia</taxon>
        <taxon>Sphingobacteriales</taxon>
        <taxon>Sphingobacteriaceae</taxon>
        <taxon>Hufsiella</taxon>
    </lineage>
</organism>
<reference evidence="4 5" key="1">
    <citation type="submission" date="2019-11" db="EMBL/GenBank/DDBJ databases">
        <title>Pedobacter sp. HMF7647 Genome sequencing and assembly.</title>
        <authorList>
            <person name="Kang H."/>
            <person name="Kim H."/>
            <person name="Joh K."/>
        </authorList>
    </citation>
    <scope>NUCLEOTIDE SEQUENCE [LARGE SCALE GENOMIC DNA]</scope>
    <source>
        <strain evidence="4 5">HMF7647</strain>
    </source>
</reference>
<feature type="coiled-coil region" evidence="1">
    <location>
        <begin position="280"/>
        <end position="307"/>
    </location>
</feature>
<feature type="domain" description="Mce/MlaD" evidence="3">
    <location>
        <begin position="40"/>
        <end position="117"/>
    </location>
</feature>
<evidence type="ECO:0000313" key="4">
    <source>
        <dbReference type="EMBL" id="MXV52544.1"/>
    </source>
</evidence>
<dbReference type="EMBL" id="WVHT01000008">
    <property type="protein sequence ID" value="MXV52544.1"/>
    <property type="molecule type" value="Genomic_DNA"/>
</dbReference>
<accession>A0A7K1YD80</accession>
<keyword evidence="2" id="KW-0472">Membrane</keyword>
<keyword evidence="2" id="KW-0812">Transmembrane</keyword>
<dbReference type="Pfam" id="PF02470">
    <property type="entry name" value="MlaD"/>
    <property type="match status" value="1"/>
</dbReference>
<proteinExistence type="predicted"/>
<sequence length="330" mass="35508">MSKSDNKQAIIVGIFIFLGIVIFIAAVLTLGSKQKTFVAKVQIKAVFDDVSGLKQGNNIWFSGVKVGTIKAINLLGEKKVEVVMGIEEQVHKFIRKDATAKLGSEGLIGNKIVVISGGSAQSPQVVDGDQLKVERVISTDDILNTLQENNKNLVAITSDFKSVSSKIANGEGTLGALLTNDQMAGNIKTMLSNLQTASQNTNKISAALNQFSGKLNNKDGLANQLLTDTVVFANLKSSVAQLQKTTETANQVAANLDKASGKFNSTDNAVGTLLNDQQVSSDLKNTIKNLESSTEKLNENMEALKHNFLFRGYFKDQEKKAAKEKKQSGN</sequence>
<dbReference type="PANTHER" id="PTHR33371">
    <property type="entry name" value="INTERMEMBRANE PHOSPHOLIPID TRANSPORT SYSTEM BINDING PROTEIN MLAD-RELATED"/>
    <property type="match status" value="1"/>
</dbReference>
<evidence type="ECO:0000313" key="5">
    <source>
        <dbReference type="Proteomes" id="UP000466586"/>
    </source>
</evidence>
<gene>
    <name evidence="4" type="ORF">GS399_16335</name>
</gene>
<dbReference type="AlphaFoldDB" id="A0A7K1YD80"/>
<feature type="transmembrane region" description="Helical" evidence="2">
    <location>
        <begin position="9"/>
        <end position="30"/>
    </location>
</feature>
<protein>
    <submittedName>
        <fullName evidence="4">MCE family protein</fullName>
    </submittedName>
</protein>
<dbReference type="RefSeq" id="WP_160845720.1">
    <property type="nucleotide sequence ID" value="NZ_WVHT01000008.1"/>
</dbReference>
<dbReference type="Proteomes" id="UP000466586">
    <property type="component" value="Unassembled WGS sequence"/>
</dbReference>
<keyword evidence="1" id="KW-0175">Coiled coil</keyword>
<keyword evidence="5" id="KW-1185">Reference proteome</keyword>
<comment type="caution">
    <text evidence="4">The sequence shown here is derived from an EMBL/GenBank/DDBJ whole genome shotgun (WGS) entry which is preliminary data.</text>
</comment>
<evidence type="ECO:0000256" key="2">
    <source>
        <dbReference type="SAM" id="Phobius"/>
    </source>
</evidence>
<dbReference type="InterPro" id="IPR052336">
    <property type="entry name" value="MlaD_Phospholipid_Transporter"/>
</dbReference>
<evidence type="ECO:0000256" key="1">
    <source>
        <dbReference type="SAM" id="Coils"/>
    </source>
</evidence>
<evidence type="ECO:0000259" key="3">
    <source>
        <dbReference type="Pfam" id="PF02470"/>
    </source>
</evidence>
<name>A0A7K1YD80_9SPHI</name>